<dbReference type="SFLD" id="SFLDG01136">
    <property type="entry name" value="C1.6:_Phosphoserine_Phosphatas"/>
    <property type="match status" value="1"/>
</dbReference>
<dbReference type="SFLD" id="SFLDS00003">
    <property type="entry name" value="Haloacid_Dehalogenase"/>
    <property type="match status" value="1"/>
</dbReference>
<evidence type="ECO:0000256" key="4">
    <source>
        <dbReference type="ARBA" id="ARBA00012640"/>
    </source>
</evidence>
<dbReference type="SFLD" id="SFLDG01137">
    <property type="entry name" value="C1.6.1:_Phosphoserine_Phosphat"/>
    <property type="match status" value="1"/>
</dbReference>
<dbReference type="NCBIfam" id="TIGR01488">
    <property type="entry name" value="HAD-SF-IB"/>
    <property type="match status" value="1"/>
</dbReference>
<dbReference type="Pfam" id="PF12710">
    <property type="entry name" value="HAD"/>
    <property type="match status" value="1"/>
</dbReference>
<dbReference type="NCBIfam" id="TIGR00338">
    <property type="entry name" value="serB"/>
    <property type="match status" value="1"/>
</dbReference>
<evidence type="ECO:0000256" key="1">
    <source>
        <dbReference type="ARBA" id="ARBA00001946"/>
    </source>
</evidence>
<dbReference type="EMBL" id="RQYC01000002">
    <property type="protein sequence ID" value="RRD91263.1"/>
    <property type="molecule type" value="Genomic_DNA"/>
</dbReference>
<dbReference type="RefSeq" id="WP_124794061.1">
    <property type="nucleotide sequence ID" value="NZ_RQYC01000002.1"/>
</dbReference>
<dbReference type="InterPro" id="IPR004469">
    <property type="entry name" value="PSP"/>
</dbReference>
<keyword evidence="7" id="KW-0479">Metal-binding</keyword>
<comment type="catalytic activity">
    <reaction evidence="12">
        <text>O-phospho-L-serine + H2O = L-serine + phosphate</text>
        <dbReference type="Rhea" id="RHEA:21208"/>
        <dbReference type="ChEBI" id="CHEBI:15377"/>
        <dbReference type="ChEBI" id="CHEBI:33384"/>
        <dbReference type="ChEBI" id="CHEBI:43474"/>
        <dbReference type="ChEBI" id="CHEBI:57524"/>
        <dbReference type="EC" id="3.1.3.3"/>
    </reaction>
</comment>
<evidence type="ECO:0000256" key="7">
    <source>
        <dbReference type="ARBA" id="ARBA00022723"/>
    </source>
</evidence>
<feature type="active site" description="Nucleophile" evidence="14">
    <location>
        <position position="75"/>
    </location>
</feature>
<evidence type="ECO:0000256" key="6">
    <source>
        <dbReference type="ARBA" id="ARBA00022605"/>
    </source>
</evidence>
<comment type="similarity">
    <text evidence="3">Belongs to the HAD-like hydrolase superfamily. SerB family.</text>
</comment>
<keyword evidence="9" id="KW-0460">Magnesium</keyword>
<name>A0A3P2AC99_9NEIS</name>
<evidence type="ECO:0000256" key="13">
    <source>
        <dbReference type="ARBA" id="ARBA00048523"/>
    </source>
</evidence>
<keyword evidence="6" id="KW-0028">Amino-acid biosynthesis</keyword>
<evidence type="ECO:0000256" key="5">
    <source>
        <dbReference type="ARBA" id="ARBA00015196"/>
    </source>
</evidence>
<evidence type="ECO:0000256" key="2">
    <source>
        <dbReference type="ARBA" id="ARBA00005135"/>
    </source>
</evidence>
<keyword evidence="16" id="KW-1185">Reference proteome</keyword>
<dbReference type="GO" id="GO:0036424">
    <property type="term" value="F:L-phosphoserine phosphatase activity"/>
    <property type="evidence" value="ECO:0007669"/>
    <property type="project" value="InterPro"/>
</dbReference>
<dbReference type="GO" id="GO:0006564">
    <property type="term" value="P:L-serine biosynthetic process"/>
    <property type="evidence" value="ECO:0007669"/>
    <property type="project" value="UniProtKB-KW"/>
</dbReference>
<accession>A0A3P2AC99</accession>
<evidence type="ECO:0000256" key="9">
    <source>
        <dbReference type="ARBA" id="ARBA00022842"/>
    </source>
</evidence>
<dbReference type="GO" id="GO:0000287">
    <property type="term" value="F:magnesium ion binding"/>
    <property type="evidence" value="ECO:0007669"/>
    <property type="project" value="TreeGrafter"/>
</dbReference>
<evidence type="ECO:0000256" key="8">
    <source>
        <dbReference type="ARBA" id="ARBA00022801"/>
    </source>
</evidence>
<comment type="catalytic activity">
    <reaction evidence="13">
        <text>O-phospho-D-serine + H2O = D-serine + phosphate</text>
        <dbReference type="Rhea" id="RHEA:24873"/>
        <dbReference type="ChEBI" id="CHEBI:15377"/>
        <dbReference type="ChEBI" id="CHEBI:35247"/>
        <dbReference type="ChEBI" id="CHEBI:43474"/>
        <dbReference type="ChEBI" id="CHEBI:58680"/>
        <dbReference type="EC" id="3.1.3.3"/>
    </reaction>
</comment>
<dbReference type="AlphaFoldDB" id="A0A3P2AC99"/>
<dbReference type="CDD" id="cd07500">
    <property type="entry name" value="HAD_PSP"/>
    <property type="match status" value="1"/>
</dbReference>
<comment type="caution">
    <text evidence="15">The sequence shown here is derived from an EMBL/GenBank/DDBJ whole genome shotgun (WGS) entry which is preliminary data.</text>
</comment>
<dbReference type="InterPro" id="IPR050582">
    <property type="entry name" value="HAD-like_SerB"/>
</dbReference>
<evidence type="ECO:0000256" key="3">
    <source>
        <dbReference type="ARBA" id="ARBA00009184"/>
    </source>
</evidence>
<comment type="cofactor">
    <cofactor evidence="1">
        <name>Mg(2+)</name>
        <dbReference type="ChEBI" id="CHEBI:18420"/>
    </cofactor>
</comment>
<feature type="active site" description="Proton donor" evidence="14">
    <location>
        <position position="77"/>
    </location>
</feature>
<dbReference type="OrthoDB" id="9792539at2"/>
<dbReference type="Proteomes" id="UP000269923">
    <property type="component" value="Unassembled WGS sequence"/>
</dbReference>
<dbReference type="Gene3D" id="3.40.50.1000">
    <property type="entry name" value="HAD superfamily/HAD-like"/>
    <property type="match status" value="1"/>
</dbReference>
<dbReference type="UniPathway" id="UPA00135">
    <property type="reaction ID" value="UER00198"/>
</dbReference>
<evidence type="ECO:0000313" key="16">
    <source>
        <dbReference type="Proteomes" id="UP000269923"/>
    </source>
</evidence>
<comment type="pathway">
    <text evidence="2">Amino-acid biosynthesis; L-serine biosynthesis; L-serine from 3-phospho-D-glycerate: step 3/3.</text>
</comment>
<keyword evidence="8 15" id="KW-0378">Hydrolase</keyword>
<gene>
    <name evidence="15" type="primary">serB</name>
    <name evidence="15" type="ORF">EII21_02415</name>
</gene>
<proteinExistence type="inferred from homology"/>
<evidence type="ECO:0000256" key="10">
    <source>
        <dbReference type="ARBA" id="ARBA00023299"/>
    </source>
</evidence>
<organism evidence="15 16">
    <name type="scientific">Conchiformibius steedae</name>
    <dbReference type="NCBI Taxonomy" id="153493"/>
    <lineage>
        <taxon>Bacteria</taxon>
        <taxon>Pseudomonadati</taxon>
        <taxon>Pseudomonadota</taxon>
        <taxon>Betaproteobacteria</taxon>
        <taxon>Neisseriales</taxon>
        <taxon>Neisseriaceae</taxon>
        <taxon>Conchiformibius</taxon>
    </lineage>
</organism>
<keyword evidence="10" id="KW-0718">Serine biosynthesis</keyword>
<dbReference type="GO" id="GO:0005737">
    <property type="term" value="C:cytoplasm"/>
    <property type="evidence" value="ECO:0007669"/>
    <property type="project" value="TreeGrafter"/>
</dbReference>
<dbReference type="EC" id="3.1.3.3" evidence="4"/>
<protein>
    <recommendedName>
        <fullName evidence="5">Phosphoserine phosphatase</fullName>
        <ecNumber evidence="4">3.1.3.3</ecNumber>
    </recommendedName>
    <alternativeName>
        <fullName evidence="11">O-phosphoserine phosphohydrolase</fullName>
    </alternativeName>
</protein>
<reference evidence="15 16" key="1">
    <citation type="submission" date="2018-11" db="EMBL/GenBank/DDBJ databases">
        <title>Genomes From Bacteria Associated with the Canine Oral Cavity: a Test Case for Automated Genome-Based Taxonomic Assignment.</title>
        <authorList>
            <person name="Coil D.A."/>
            <person name="Jospin G."/>
            <person name="Darling A.E."/>
            <person name="Wallis C."/>
            <person name="Davis I.J."/>
            <person name="Harris S."/>
            <person name="Eisen J.A."/>
            <person name="Holcombe L.J."/>
            <person name="O'Flynn C."/>
        </authorList>
    </citation>
    <scope>NUCLEOTIDE SEQUENCE [LARGE SCALE GENOMIC DNA]</scope>
    <source>
        <strain evidence="15 16">COT-280</strain>
    </source>
</reference>
<dbReference type="InterPro" id="IPR023214">
    <property type="entry name" value="HAD_sf"/>
</dbReference>
<dbReference type="STRING" id="1121352.GCA_000620925_00209"/>
<dbReference type="SUPFAM" id="SSF56784">
    <property type="entry name" value="HAD-like"/>
    <property type="match status" value="1"/>
</dbReference>
<dbReference type="PANTHER" id="PTHR43344:SF2">
    <property type="entry name" value="PHOSPHOSERINE PHOSPHATASE"/>
    <property type="match status" value="1"/>
</dbReference>
<evidence type="ECO:0000256" key="12">
    <source>
        <dbReference type="ARBA" id="ARBA00048138"/>
    </source>
</evidence>
<evidence type="ECO:0000256" key="11">
    <source>
        <dbReference type="ARBA" id="ARBA00031693"/>
    </source>
</evidence>
<dbReference type="PANTHER" id="PTHR43344">
    <property type="entry name" value="PHOSPHOSERINE PHOSPHATASE"/>
    <property type="match status" value="1"/>
</dbReference>
<evidence type="ECO:0000256" key="14">
    <source>
        <dbReference type="PIRSR" id="PIRSR604469-1"/>
    </source>
</evidence>
<dbReference type="InterPro" id="IPR036412">
    <property type="entry name" value="HAD-like_sf"/>
</dbReference>
<dbReference type="SFLD" id="SFLDF00029">
    <property type="entry name" value="phosphoserine_phosphatase"/>
    <property type="match status" value="1"/>
</dbReference>
<evidence type="ECO:0000313" key="15">
    <source>
        <dbReference type="EMBL" id="RRD91263.1"/>
    </source>
</evidence>
<sequence length="276" mass="30085">MNHTLVIQHSNLSEINLPHTAMRFGQALAGKCVRIPLSKNAVLDEHIRAELDAAPVDYAVLPERAFDSFGLLASDMDSTLITIECIDEIAQFAGLKTQIAEITERAMQGGMDFAQSLHQRVALLEGVPESALEHVYQNVLRLSAGAETLIQACQRHGVKTLLVSGGFTYFTDRLKQKLGLDYAYANELEIKNGYLTGRVLGRVVDAEAKAQLLAQHREQLGLSSEQTLAVGDGANDIPMFRAATFGIAYRAKAAAQQAADLRINHNGLDAVRGWFA</sequence>